<gene>
    <name evidence="2" type="ORF">BSAL_13360</name>
</gene>
<dbReference type="EMBL" id="CYKH01001610">
    <property type="protein sequence ID" value="CUG88034.1"/>
    <property type="molecule type" value="Genomic_DNA"/>
</dbReference>
<dbReference type="Proteomes" id="UP000051952">
    <property type="component" value="Unassembled WGS sequence"/>
</dbReference>
<organism evidence="2 3">
    <name type="scientific">Bodo saltans</name>
    <name type="common">Flagellated protozoan</name>
    <dbReference type="NCBI Taxonomy" id="75058"/>
    <lineage>
        <taxon>Eukaryota</taxon>
        <taxon>Discoba</taxon>
        <taxon>Euglenozoa</taxon>
        <taxon>Kinetoplastea</taxon>
        <taxon>Metakinetoplastina</taxon>
        <taxon>Eubodonida</taxon>
        <taxon>Bodonidae</taxon>
        <taxon>Bodo</taxon>
    </lineage>
</organism>
<feature type="chain" id="PRO_5006622265" evidence="1">
    <location>
        <begin position="29"/>
        <end position="739"/>
    </location>
</feature>
<name>A0A0S4JF24_BODSA</name>
<dbReference type="VEuPathDB" id="TriTrypDB:BSAL_13360"/>
<reference evidence="3" key="1">
    <citation type="submission" date="2015-09" db="EMBL/GenBank/DDBJ databases">
        <authorList>
            <consortium name="Pathogen Informatics"/>
        </authorList>
    </citation>
    <scope>NUCLEOTIDE SEQUENCE [LARGE SCALE GENOMIC DNA]</scope>
    <source>
        <strain evidence="3">Lake Konstanz</strain>
    </source>
</reference>
<feature type="signal peptide" evidence="1">
    <location>
        <begin position="1"/>
        <end position="28"/>
    </location>
</feature>
<keyword evidence="1" id="KW-0732">Signal</keyword>
<keyword evidence="3" id="KW-1185">Reference proteome</keyword>
<accession>A0A0S4JF24</accession>
<evidence type="ECO:0000313" key="3">
    <source>
        <dbReference type="Proteomes" id="UP000051952"/>
    </source>
</evidence>
<protein>
    <submittedName>
        <fullName evidence="2">Membrane-associated protein, putative</fullName>
    </submittedName>
</protein>
<evidence type="ECO:0000256" key="1">
    <source>
        <dbReference type="SAM" id="SignalP"/>
    </source>
</evidence>
<sequence length="739" mass="79757">MHDGTTAATHMSAALIVVVLLTCTTAAAMGTTTTPIQCQNNSVVISTSGQYDVSCNTTDHDDWVVYIVGCWRNRTVTEEDAAVNARLIHSPKQVVISDDASYLSMMRVLPSFVNASLMGCSVAVTFDSDTMVPLPKATLPQQAHVYISAASSMRSITVVMHATLHLEGCFIAVTGTSSIDSLVVLFSPTSSVQCRRAHNDTICNPATGTSIVRLNTTSSMMSIGSVYISFNRTNVTGSMWPREYRDGDNIAVYGSSFALIALEPAAAPPPGYHVVILTGVVGTVVSNGGLLVAWAPNDDVYGDVFSNYPNFNGTFFVKNCTLTTNPTPLLSLPSMRALRLVLDHVNTTGALIHIDSVSAPPTVVDSSRSAVDDNSGCECREEPRVAICIRICNSFISTPPFRFVLQITPPLVATRVPTASSSLATVIDFSAHSSNFALGTRGCLFIVDASPLIQTTNVSLVQLMFSLATSTVELGSNFARIFEAVTQSFDDGHYVDAAVLFQSTMNLRSLQVHQWWWYFDSDFTFTKSLIVMQHASYTTVSIDSSEFISFQNSTVPYPNQPPNLLLDVSGVFLESIVRISNTAVMSSLGNGNTAAHKPPTVMQLSTVQSSKVVVAHATFVNLHSLLRVRNLSSPPNSDVMASIDVCSRWCTTAASREPPLNCADFTQANILNSTVMPAWLDVVPFYRVCTHSLSEPFSRTITTTGRLSLSRPITTTERNHMTTSATRILTPTATIPLLS</sequence>
<feature type="non-terminal residue" evidence="2">
    <location>
        <position position="739"/>
    </location>
</feature>
<dbReference type="AlphaFoldDB" id="A0A0S4JF24"/>
<proteinExistence type="predicted"/>
<evidence type="ECO:0000313" key="2">
    <source>
        <dbReference type="EMBL" id="CUG88034.1"/>
    </source>
</evidence>